<proteinExistence type="predicted"/>
<evidence type="ECO:0000313" key="3">
    <source>
        <dbReference type="Proteomes" id="UP001607303"/>
    </source>
</evidence>
<feature type="region of interest" description="Disordered" evidence="1">
    <location>
        <begin position="46"/>
        <end position="120"/>
    </location>
</feature>
<sequence>MNVRLRLDTKRIASEIGEMEERFSTLLSFQKSKGMYCPIQREDESFQSGVASGSRSQERSRRRSRKENYEDDDKDDDNNNEASRTKPRTTLNGRKSRAQGEPLADSRAHTTNPGIPLNEPNRRDLYLIERFYRLDSLDIRDSNTVVAQRASKGVPGKGRTEKNVDGSKVPRMKELFYAHRYDRSMVGRLIDVFPSANEVLAISAEEGELAKTSIPEYLDEVISIERVRKSIAESPRSKLSRIGSKGEIAPKSLSTFNRYPIRRFALTDLLISRENSVRKRAFYAANADTSQPNARDTGALKNASAKGPLLKIPQRRRNPATAETSERLITRIAPRTLPIAAGTLSHILSRPFFSICAIHPRRICMNRRFEACSAKLLVFLRNRLEKPYGFFLQPPTFPSSREYLGRYAPDPKRQTAPLLPSAAKKRKTNDGVSDGRDSGGAAGTSAATSPDSQRQQLTAVCLQSSAPL</sequence>
<evidence type="ECO:0000256" key="1">
    <source>
        <dbReference type="SAM" id="MobiDB-lite"/>
    </source>
</evidence>
<feature type="region of interest" description="Disordered" evidence="1">
    <location>
        <begin position="402"/>
        <end position="468"/>
    </location>
</feature>
<keyword evidence="3" id="KW-1185">Reference proteome</keyword>
<dbReference type="EMBL" id="JAYRBN010000031">
    <property type="protein sequence ID" value="KAL2748393.1"/>
    <property type="molecule type" value="Genomic_DNA"/>
</dbReference>
<reference evidence="2 3" key="1">
    <citation type="journal article" date="2024" name="Ann. Entomol. Soc. Am.">
        <title>Genomic analyses of the southern and eastern yellowjacket wasps (Hymenoptera: Vespidae) reveal evolutionary signatures of social life.</title>
        <authorList>
            <person name="Catto M.A."/>
            <person name="Caine P.B."/>
            <person name="Orr S.E."/>
            <person name="Hunt B.G."/>
            <person name="Goodisman M.A.D."/>
        </authorList>
    </citation>
    <scope>NUCLEOTIDE SEQUENCE [LARGE SCALE GENOMIC DNA]</scope>
    <source>
        <strain evidence="2">232</strain>
        <tissue evidence="2">Head and thorax</tissue>
    </source>
</reference>
<name>A0ABD2CTD5_VESMC</name>
<protein>
    <submittedName>
        <fullName evidence="2">Uncharacterized protein</fullName>
    </submittedName>
</protein>
<accession>A0ABD2CTD5</accession>
<feature type="compositionally biased region" description="Polar residues" evidence="1">
    <location>
        <begin position="453"/>
        <end position="468"/>
    </location>
</feature>
<feature type="compositionally biased region" description="Acidic residues" evidence="1">
    <location>
        <begin position="69"/>
        <end position="79"/>
    </location>
</feature>
<comment type="caution">
    <text evidence="2">The sequence shown here is derived from an EMBL/GenBank/DDBJ whole genome shotgun (WGS) entry which is preliminary data.</text>
</comment>
<organism evidence="2 3">
    <name type="scientific">Vespula maculifrons</name>
    <name type="common">Eastern yellow jacket</name>
    <name type="synonym">Wasp</name>
    <dbReference type="NCBI Taxonomy" id="7453"/>
    <lineage>
        <taxon>Eukaryota</taxon>
        <taxon>Metazoa</taxon>
        <taxon>Ecdysozoa</taxon>
        <taxon>Arthropoda</taxon>
        <taxon>Hexapoda</taxon>
        <taxon>Insecta</taxon>
        <taxon>Pterygota</taxon>
        <taxon>Neoptera</taxon>
        <taxon>Endopterygota</taxon>
        <taxon>Hymenoptera</taxon>
        <taxon>Apocrita</taxon>
        <taxon>Aculeata</taxon>
        <taxon>Vespoidea</taxon>
        <taxon>Vespidae</taxon>
        <taxon>Vespinae</taxon>
        <taxon>Vespula</taxon>
    </lineage>
</organism>
<dbReference type="AlphaFoldDB" id="A0ABD2CTD5"/>
<evidence type="ECO:0000313" key="2">
    <source>
        <dbReference type="EMBL" id="KAL2748393.1"/>
    </source>
</evidence>
<feature type="compositionally biased region" description="Low complexity" evidence="1">
    <location>
        <begin position="443"/>
        <end position="452"/>
    </location>
</feature>
<dbReference type="Proteomes" id="UP001607303">
    <property type="component" value="Unassembled WGS sequence"/>
</dbReference>
<gene>
    <name evidence="2" type="ORF">V1477_003036</name>
</gene>